<keyword evidence="14" id="KW-1185">Reference proteome</keyword>
<evidence type="ECO:0000256" key="8">
    <source>
        <dbReference type="ARBA" id="ARBA00023143"/>
    </source>
</evidence>
<dbReference type="PRINTS" id="PR01009">
    <property type="entry name" value="FLGMRINGFLIF"/>
</dbReference>
<evidence type="ECO:0000256" key="10">
    <source>
        <dbReference type="SAM" id="Phobius"/>
    </source>
</evidence>
<dbReference type="GO" id="GO:0009431">
    <property type="term" value="C:bacterial-type flagellum basal body, MS ring"/>
    <property type="evidence" value="ECO:0007669"/>
    <property type="project" value="InterPro"/>
</dbReference>
<feature type="domain" description="Flagellar M-ring N-terminal" evidence="11">
    <location>
        <begin position="45"/>
        <end position="219"/>
    </location>
</feature>
<evidence type="ECO:0000256" key="2">
    <source>
        <dbReference type="ARBA" id="ARBA00004651"/>
    </source>
</evidence>
<keyword evidence="7 10" id="KW-0472">Membrane</keyword>
<sequence>MDRVTVIIDGVKNGWNKMDKKKRITMIVLICSILLFVSIFTYSTQNKNYVTLFNNLEPEDAGNIVSDLEAKKISYKLENDGRAILIDEALIDKYRLELAMGGMMPQNSLGFEIFDDMGLMVTDDDRKIMYQRALTGELQRSIMSLDAINSAKVHLVMSEKSIFETEQKQASASVVLDIKPSNKVTDDMIRGVAALVSGAVENLPEKNIQVIDSKGNLLSRDLQKNDGFSATDVMNEYNKVIDEFESKIESNLNELLGTAYGRDKIKVSVFADLDFDSEESTIITYENPVIRSEQVTATGGDINVEQVTGGNIDDNVGNVIDNNNGGGSTFDRTVNNELTTETTTTIKAPGKVNRLTTSVVYDGNINDENAATIRNIVATATGYDINRGDLISVEGVVFDTTYEEELQAQLDAIRLEEERNRSLLDKYGEYMVFGLLLILVIVILVALVRILLGKKKTQDDKAQGELAIDLVTPEVAVEEDLNIEVKTDNNKAKAQNYAKEHPDLAADLIKAWVKE</sequence>
<feature type="transmembrane region" description="Helical" evidence="10">
    <location>
        <begin position="430"/>
        <end position="452"/>
    </location>
</feature>
<feature type="transmembrane region" description="Helical" evidence="10">
    <location>
        <begin position="24"/>
        <end position="42"/>
    </location>
</feature>
<comment type="caution">
    <text evidence="13">The sequence shown here is derived from an EMBL/GenBank/DDBJ whole genome shotgun (WGS) entry which is preliminary data.</text>
</comment>
<dbReference type="RefSeq" id="WP_152801616.1">
    <property type="nucleotide sequence ID" value="NZ_WHNX01000004.1"/>
</dbReference>
<dbReference type="PANTHER" id="PTHR30046:SF0">
    <property type="entry name" value="FLAGELLAR M-RING PROTEIN"/>
    <property type="match status" value="1"/>
</dbReference>
<protein>
    <recommendedName>
        <fullName evidence="9">Flagellar M-ring protein</fullName>
    </recommendedName>
</protein>
<keyword evidence="6 10" id="KW-1133">Transmembrane helix</keyword>
<dbReference type="PANTHER" id="PTHR30046">
    <property type="entry name" value="FLAGELLAR M-RING PROTEIN"/>
    <property type="match status" value="1"/>
</dbReference>
<evidence type="ECO:0000256" key="4">
    <source>
        <dbReference type="ARBA" id="ARBA00022475"/>
    </source>
</evidence>
<organism evidence="13 14">
    <name type="scientific">Alkalibaculum sporogenes</name>
    <dbReference type="NCBI Taxonomy" id="2655001"/>
    <lineage>
        <taxon>Bacteria</taxon>
        <taxon>Bacillati</taxon>
        <taxon>Bacillota</taxon>
        <taxon>Clostridia</taxon>
        <taxon>Eubacteriales</taxon>
        <taxon>Eubacteriaceae</taxon>
        <taxon>Alkalibaculum</taxon>
    </lineage>
</organism>
<evidence type="ECO:0000256" key="9">
    <source>
        <dbReference type="PIRNR" id="PIRNR004862"/>
    </source>
</evidence>
<evidence type="ECO:0000256" key="5">
    <source>
        <dbReference type="ARBA" id="ARBA00022692"/>
    </source>
</evidence>
<keyword evidence="5 10" id="KW-0812">Transmembrane</keyword>
<dbReference type="Pfam" id="PF08345">
    <property type="entry name" value="YscJ_FliF_C"/>
    <property type="match status" value="1"/>
</dbReference>
<evidence type="ECO:0000256" key="1">
    <source>
        <dbReference type="ARBA" id="ARBA00004117"/>
    </source>
</evidence>
<evidence type="ECO:0000256" key="7">
    <source>
        <dbReference type="ARBA" id="ARBA00023136"/>
    </source>
</evidence>
<dbReference type="Pfam" id="PF01514">
    <property type="entry name" value="YscJ_FliF"/>
    <property type="match status" value="1"/>
</dbReference>
<proteinExistence type="inferred from homology"/>
<gene>
    <name evidence="13" type="primary">fliF</name>
    <name evidence="13" type="ORF">GC105_03170</name>
</gene>
<dbReference type="GO" id="GO:0071973">
    <property type="term" value="P:bacterial-type flagellum-dependent cell motility"/>
    <property type="evidence" value="ECO:0007669"/>
    <property type="project" value="InterPro"/>
</dbReference>
<dbReference type="GO" id="GO:0005886">
    <property type="term" value="C:plasma membrane"/>
    <property type="evidence" value="ECO:0007669"/>
    <property type="project" value="UniProtKB-SubCell"/>
</dbReference>
<keyword evidence="13" id="KW-0966">Cell projection</keyword>
<feature type="domain" description="Flagellar M-ring C-terminal" evidence="12">
    <location>
        <begin position="256"/>
        <end position="398"/>
    </location>
</feature>
<keyword evidence="4" id="KW-1003">Cell membrane</keyword>
<dbReference type="NCBIfam" id="TIGR00206">
    <property type="entry name" value="fliF"/>
    <property type="match status" value="1"/>
</dbReference>
<dbReference type="InterPro" id="IPR043427">
    <property type="entry name" value="YscJ/FliF"/>
</dbReference>
<reference evidence="13 14" key="1">
    <citation type="submission" date="2019-10" db="EMBL/GenBank/DDBJ databases">
        <title>Alkalibaculum tamaniensis sp.nov., a new alkaliphilic acetogen, isolated on methoxylated aromatics from a mud volcano.</title>
        <authorList>
            <person name="Khomyakova M.A."/>
            <person name="Merkel A.Y."/>
            <person name="Bonch-Osmolovskaya E.A."/>
            <person name="Slobodkin A.I."/>
        </authorList>
    </citation>
    <scope>NUCLEOTIDE SEQUENCE [LARGE SCALE GENOMIC DNA]</scope>
    <source>
        <strain evidence="13 14">M08DMB</strain>
    </source>
</reference>
<dbReference type="AlphaFoldDB" id="A0A6A7K626"/>
<evidence type="ECO:0000256" key="3">
    <source>
        <dbReference type="ARBA" id="ARBA00007971"/>
    </source>
</evidence>
<dbReference type="Proteomes" id="UP000440004">
    <property type="component" value="Unassembled WGS sequence"/>
</dbReference>
<comment type="subcellular location">
    <subcellularLocation>
        <location evidence="1 9">Bacterial flagellum basal body</location>
    </subcellularLocation>
    <subcellularLocation>
        <location evidence="2">Cell membrane</location>
        <topology evidence="2">Multi-pass membrane protein</topology>
    </subcellularLocation>
</comment>
<dbReference type="InterPro" id="IPR013556">
    <property type="entry name" value="Flag_M-ring_C"/>
</dbReference>
<name>A0A6A7K626_9FIRM</name>
<dbReference type="GO" id="GO:0003774">
    <property type="term" value="F:cytoskeletal motor activity"/>
    <property type="evidence" value="ECO:0007669"/>
    <property type="project" value="InterPro"/>
</dbReference>
<comment type="function">
    <text evidence="9">The M ring may be actively involved in energy transduction.</text>
</comment>
<dbReference type="EMBL" id="WHNX01000004">
    <property type="protein sequence ID" value="MPW24791.1"/>
    <property type="molecule type" value="Genomic_DNA"/>
</dbReference>
<evidence type="ECO:0000313" key="14">
    <source>
        <dbReference type="Proteomes" id="UP000440004"/>
    </source>
</evidence>
<keyword evidence="13" id="KW-0282">Flagellum</keyword>
<comment type="similarity">
    <text evidence="3 9">Belongs to the FliF family.</text>
</comment>
<accession>A0A6A7K626</accession>
<keyword evidence="8 9" id="KW-0975">Bacterial flagellum</keyword>
<evidence type="ECO:0000256" key="6">
    <source>
        <dbReference type="ARBA" id="ARBA00022989"/>
    </source>
</evidence>
<dbReference type="PIRSF" id="PIRSF004862">
    <property type="entry name" value="FliF"/>
    <property type="match status" value="1"/>
</dbReference>
<evidence type="ECO:0000259" key="11">
    <source>
        <dbReference type="Pfam" id="PF01514"/>
    </source>
</evidence>
<evidence type="ECO:0000313" key="13">
    <source>
        <dbReference type="EMBL" id="MPW24791.1"/>
    </source>
</evidence>
<evidence type="ECO:0000259" key="12">
    <source>
        <dbReference type="Pfam" id="PF08345"/>
    </source>
</evidence>
<keyword evidence="13" id="KW-0969">Cilium</keyword>
<dbReference type="Gene3D" id="3.30.300.30">
    <property type="match status" value="1"/>
</dbReference>
<dbReference type="InterPro" id="IPR045851">
    <property type="entry name" value="AMP-bd_C_sf"/>
</dbReference>
<dbReference type="InterPro" id="IPR000067">
    <property type="entry name" value="FlgMring_FliF"/>
</dbReference>
<dbReference type="InterPro" id="IPR006182">
    <property type="entry name" value="FliF_N_dom"/>
</dbReference>